<dbReference type="GO" id="GO:0005886">
    <property type="term" value="C:plasma membrane"/>
    <property type="evidence" value="ECO:0007669"/>
    <property type="project" value="UniProtKB-SubCell"/>
</dbReference>
<keyword evidence="5 7" id="KW-1133">Transmembrane helix</keyword>
<accession>A0A380RX87</accession>
<name>A0A380RX87_FIBSU</name>
<organism evidence="8 9">
    <name type="scientific">Fibrobacter succinogenes</name>
    <name type="common">Bacteroides succinogenes</name>
    <dbReference type="NCBI Taxonomy" id="833"/>
    <lineage>
        <taxon>Bacteria</taxon>
        <taxon>Pseudomonadati</taxon>
        <taxon>Fibrobacterota</taxon>
        <taxon>Fibrobacteria</taxon>
        <taxon>Fibrobacterales</taxon>
        <taxon>Fibrobacteraceae</taxon>
        <taxon>Fibrobacter</taxon>
    </lineage>
</organism>
<evidence type="ECO:0000256" key="5">
    <source>
        <dbReference type="ARBA" id="ARBA00022989"/>
    </source>
</evidence>
<dbReference type="RefSeq" id="WP_109572488.1">
    <property type="nucleotide sequence ID" value="NZ_UHJL01000001.1"/>
</dbReference>
<dbReference type="EMBL" id="UHJL01000001">
    <property type="protein sequence ID" value="SUQ20034.1"/>
    <property type="molecule type" value="Genomic_DNA"/>
</dbReference>
<feature type="transmembrane region" description="Helical" evidence="7">
    <location>
        <begin position="339"/>
        <end position="361"/>
    </location>
</feature>
<evidence type="ECO:0000256" key="3">
    <source>
        <dbReference type="ARBA" id="ARBA00022475"/>
    </source>
</evidence>
<protein>
    <submittedName>
        <fullName evidence="8">Na+/H+-dicarboxylate symporter</fullName>
    </submittedName>
</protein>
<feature type="transmembrane region" description="Helical" evidence="7">
    <location>
        <begin position="447"/>
        <end position="477"/>
    </location>
</feature>
<evidence type="ECO:0000313" key="8">
    <source>
        <dbReference type="EMBL" id="SUQ20034.1"/>
    </source>
</evidence>
<evidence type="ECO:0000256" key="6">
    <source>
        <dbReference type="ARBA" id="ARBA00023136"/>
    </source>
</evidence>
<dbReference type="Gene3D" id="1.10.3860.10">
    <property type="entry name" value="Sodium:dicarboxylate symporter"/>
    <property type="match status" value="1"/>
</dbReference>
<reference evidence="8 9" key="1">
    <citation type="submission" date="2017-08" db="EMBL/GenBank/DDBJ databases">
        <authorList>
            <person name="de Groot N.N."/>
        </authorList>
    </citation>
    <scope>NUCLEOTIDE SEQUENCE [LARGE SCALE GENOMIC DNA]</scope>
    <source>
        <strain evidence="8 9">HM2</strain>
    </source>
</reference>
<keyword evidence="3" id="KW-1003">Cell membrane</keyword>
<keyword evidence="4 7" id="KW-0812">Transmembrane</keyword>
<feature type="transmembrane region" description="Helical" evidence="7">
    <location>
        <begin position="411"/>
        <end position="435"/>
    </location>
</feature>
<feature type="transmembrane region" description="Helical" evidence="7">
    <location>
        <begin position="489"/>
        <end position="509"/>
    </location>
</feature>
<proteinExistence type="predicted"/>
<dbReference type="AlphaFoldDB" id="A0A380RX87"/>
<sequence length="527" mass="57847">MILFKENAYLTDEQIQNWIEEAENAYNQAAKKRAVNTTAFRLSLEEILLRFRELYGTGCRCRLYGNKSFGNIRFEVSQKGPYQNPLDIDQDNDLSYDILVRLNMRPNYEYKNGINKVSIPVPLKPRKNALLISIFISVLLALLTWISSSFMPETVRNEYLVPAIANSFTKLSAVFSELATPLVFFAVISGICGIGGVSTFGKLGGSLLKRMTGTYFIAMIAMVVVGLAIGLTPTHAVSEGSNIFSDLLKLVLDIIPSNLVTPFATDNDMQVIVIATFIGIVLLLLGDKVRTFRKFCDEAGNIINKMMAFVCKTLPLFVYLGVTNLLLSNMLSQVYLVSRIFVISLVGAAITIGITIARTLYVTKQPFSKLFSAQLPSLLINLTTSSQMSAMPESMKCCKEKWGIDQKFTDFGLPLGVVFYMPNGAIMLGAIVWVLTDISLGAVDILVLFKLVLVSVIIAIAAPPIPGSAFAVLPILFSACETDLSMMPLAVIIGSTVGYLLPAMNGFCLQLELLMTAQKANLIHKEL</sequence>
<feature type="transmembrane region" description="Helical" evidence="7">
    <location>
        <begin position="269"/>
        <end position="286"/>
    </location>
</feature>
<comment type="subcellular location">
    <subcellularLocation>
        <location evidence="1">Cell membrane</location>
        <topology evidence="1">Multi-pass membrane protein</topology>
    </subcellularLocation>
</comment>
<evidence type="ECO:0000313" key="9">
    <source>
        <dbReference type="Proteomes" id="UP000255423"/>
    </source>
</evidence>
<dbReference type="InterPro" id="IPR036458">
    <property type="entry name" value="Na:dicarbo_symporter_sf"/>
</dbReference>
<evidence type="ECO:0000256" key="4">
    <source>
        <dbReference type="ARBA" id="ARBA00022692"/>
    </source>
</evidence>
<dbReference type="PRINTS" id="PR00173">
    <property type="entry name" value="EDTRNSPORT"/>
</dbReference>
<dbReference type="GO" id="GO:0015293">
    <property type="term" value="F:symporter activity"/>
    <property type="evidence" value="ECO:0007669"/>
    <property type="project" value="UniProtKB-KW"/>
</dbReference>
<evidence type="ECO:0000256" key="7">
    <source>
        <dbReference type="SAM" id="Phobius"/>
    </source>
</evidence>
<dbReference type="SUPFAM" id="SSF118215">
    <property type="entry name" value="Proton glutamate symport protein"/>
    <property type="match status" value="1"/>
</dbReference>
<dbReference type="PANTHER" id="PTHR42865:SF7">
    <property type="entry name" value="PROTON_GLUTAMATE-ASPARTATE SYMPORTER"/>
    <property type="match status" value="1"/>
</dbReference>
<feature type="transmembrane region" description="Helical" evidence="7">
    <location>
        <begin position="129"/>
        <end position="147"/>
    </location>
</feature>
<dbReference type="Proteomes" id="UP000255423">
    <property type="component" value="Unassembled WGS sequence"/>
</dbReference>
<feature type="transmembrane region" description="Helical" evidence="7">
    <location>
        <begin position="213"/>
        <end position="231"/>
    </location>
</feature>
<gene>
    <name evidence="8" type="ORF">SAMN05661053_1285</name>
</gene>
<dbReference type="Pfam" id="PF00375">
    <property type="entry name" value="SDF"/>
    <property type="match status" value="1"/>
</dbReference>
<evidence type="ECO:0000256" key="2">
    <source>
        <dbReference type="ARBA" id="ARBA00022448"/>
    </source>
</evidence>
<dbReference type="PANTHER" id="PTHR42865">
    <property type="entry name" value="PROTON/GLUTAMATE-ASPARTATE SYMPORTER"/>
    <property type="match status" value="1"/>
</dbReference>
<feature type="transmembrane region" description="Helical" evidence="7">
    <location>
        <begin position="178"/>
        <end position="201"/>
    </location>
</feature>
<keyword evidence="6 7" id="KW-0472">Membrane</keyword>
<keyword evidence="2" id="KW-0813">Transport</keyword>
<dbReference type="InterPro" id="IPR001991">
    <property type="entry name" value="Na-dicarboxylate_symporter"/>
</dbReference>
<evidence type="ECO:0000256" key="1">
    <source>
        <dbReference type="ARBA" id="ARBA00004651"/>
    </source>
</evidence>